<protein>
    <submittedName>
        <fullName evidence="2">Thioredoxin family protein</fullName>
    </submittedName>
</protein>
<dbReference type="InterPro" id="IPR012336">
    <property type="entry name" value="Thioredoxin-like_fold"/>
</dbReference>
<dbReference type="SUPFAM" id="SSF52833">
    <property type="entry name" value="Thioredoxin-like"/>
    <property type="match status" value="1"/>
</dbReference>
<dbReference type="Proteomes" id="UP001205560">
    <property type="component" value="Unassembled WGS sequence"/>
</dbReference>
<dbReference type="InterPro" id="IPR036249">
    <property type="entry name" value="Thioredoxin-like_sf"/>
</dbReference>
<accession>A0ABT2A281</accession>
<dbReference type="RefSeq" id="WP_075791068.1">
    <property type="nucleotide sequence ID" value="NZ_JANUGX010000003.1"/>
</dbReference>
<sequence length="88" mass="9562">MKIELFYAPGCDKCAANRENLKAAASQCIPDVEWCELNVLEHMEYAVELGVLTLPAIAIEGVLEFPALPNVKQFAAAIARKAASVERS</sequence>
<organism evidence="2 3">
    <name type="scientific">Massilia norwichensis</name>
    <dbReference type="NCBI Taxonomy" id="1442366"/>
    <lineage>
        <taxon>Bacteria</taxon>
        <taxon>Pseudomonadati</taxon>
        <taxon>Pseudomonadota</taxon>
        <taxon>Betaproteobacteria</taxon>
        <taxon>Burkholderiales</taxon>
        <taxon>Oxalobacteraceae</taxon>
        <taxon>Telluria group</taxon>
        <taxon>Massilia</taxon>
    </lineage>
</organism>
<gene>
    <name evidence="2" type="ORF">NX782_03670</name>
</gene>
<dbReference type="Gene3D" id="3.40.30.10">
    <property type="entry name" value="Glutaredoxin"/>
    <property type="match status" value="1"/>
</dbReference>
<dbReference type="EMBL" id="JANUGX010000003">
    <property type="protein sequence ID" value="MCS0588298.1"/>
    <property type="molecule type" value="Genomic_DNA"/>
</dbReference>
<name>A0ABT2A281_9BURK</name>
<reference evidence="2 3" key="1">
    <citation type="submission" date="2022-08" db="EMBL/GenBank/DDBJ databases">
        <title>Reclassification of Massilia species as members of the genera Telluria, Duganella, Pseudoduganella, Mokoshia gen. nov. and Zemynaea gen. nov. using orthogonal and non-orthogonal genome-based approaches.</title>
        <authorList>
            <person name="Bowman J.P."/>
        </authorList>
    </citation>
    <scope>NUCLEOTIDE SEQUENCE [LARGE SCALE GENOMIC DNA]</scope>
    <source>
        <strain evidence="2 3">LMG 28164</strain>
    </source>
</reference>
<keyword evidence="3" id="KW-1185">Reference proteome</keyword>
<feature type="domain" description="Thioredoxin-like fold" evidence="1">
    <location>
        <begin position="1"/>
        <end position="72"/>
    </location>
</feature>
<evidence type="ECO:0000313" key="2">
    <source>
        <dbReference type="EMBL" id="MCS0588298.1"/>
    </source>
</evidence>
<dbReference type="Pfam" id="PF13192">
    <property type="entry name" value="Thioredoxin_3"/>
    <property type="match status" value="1"/>
</dbReference>
<evidence type="ECO:0000313" key="3">
    <source>
        <dbReference type="Proteomes" id="UP001205560"/>
    </source>
</evidence>
<evidence type="ECO:0000259" key="1">
    <source>
        <dbReference type="Pfam" id="PF13192"/>
    </source>
</evidence>
<comment type="caution">
    <text evidence="2">The sequence shown here is derived from an EMBL/GenBank/DDBJ whole genome shotgun (WGS) entry which is preliminary data.</text>
</comment>
<proteinExistence type="predicted"/>